<dbReference type="RefSeq" id="WP_006118874.1">
    <property type="nucleotide sequence ID" value="NZ_AHIE01000009.1"/>
</dbReference>
<dbReference type="OrthoDB" id="6631098at2"/>
<protein>
    <submittedName>
        <fullName evidence="2">Uncharacterized protein</fullName>
    </submittedName>
</protein>
<evidence type="ECO:0000313" key="4">
    <source>
        <dbReference type="Proteomes" id="UP000192380"/>
    </source>
</evidence>
<sequence length="71" mass="8014">MKIIKLDQLCTVEREGKYGPETSVVHDPIYVVSEHIESFYYVGNTAIKMASGEVIKVKETPEEIVIMLEAN</sequence>
<dbReference type="Proteomes" id="UP000005050">
    <property type="component" value="Unassembled WGS sequence"/>
</dbReference>
<dbReference type="PATRIC" id="fig|660596.6.peg.1531"/>
<dbReference type="STRING" id="660596.DSJ_10885"/>
<reference evidence="1 4" key="3">
    <citation type="submission" date="2016-10" db="EMBL/GenBank/DDBJ databases">
        <title>Complete Genome Assembly of Pantoea stewartii subsp. stewartii DC283, a Corn Pathogen.</title>
        <authorList>
            <person name="Duong D.A."/>
            <person name="Stevens A.M."/>
            <person name="Jensen R.V."/>
        </authorList>
    </citation>
    <scope>NUCLEOTIDE SEQUENCE [LARGE SCALE GENOMIC DNA]</scope>
    <source>
        <strain evidence="1 4">DC283</strain>
    </source>
</reference>
<dbReference type="Proteomes" id="UP000192380">
    <property type="component" value="Chromosome"/>
</dbReference>
<dbReference type="AlphaFoldDB" id="H3RC14"/>
<proteinExistence type="predicted"/>
<dbReference type="EMBL" id="CP017581">
    <property type="protein sequence ID" value="ARF49796.1"/>
    <property type="molecule type" value="Genomic_DNA"/>
</dbReference>
<dbReference type="EMBL" id="AHIE01000009">
    <property type="protein sequence ID" value="EHU01178.1"/>
    <property type="molecule type" value="Genomic_DNA"/>
</dbReference>
<dbReference type="KEGG" id="pstw:DSJ_10885"/>
<evidence type="ECO:0000313" key="1">
    <source>
        <dbReference type="EMBL" id="ARF49796.1"/>
    </source>
</evidence>
<accession>H3RC14</accession>
<reference evidence="2" key="2">
    <citation type="submission" date="2012-01" db="EMBL/GenBank/DDBJ databases">
        <authorList>
            <person name="Biehl B.S."/>
            <person name="Ding Y."/>
            <person name="Dugan-Rocha S.P."/>
            <person name="Gibbs R.A."/>
            <person name="Glasner J.D."/>
            <person name="Kovar C."/>
            <person name="Muzny D.M."/>
            <person name="Neeno-Eckwall E.C."/>
            <person name="Perna N.T."/>
            <person name="Qin X."/>
            <person name="von Bodman S.B."/>
            <person name="Weinstock G.M."/>
        </authorList>
    </citation>
    <scope>NUCLEOTIDE SEQUENCE</scope>
    <source>
        <strain evidence="2">DC283</strain>
    </source>
</reference>
<reference evidence="2 3" key="1">
    <citation type="journal article" date="2012" name="Mol. Microbiol.">
        <title>The genetic and structural basis of two distinct terminal side branch residues in stewartan and amylovoran exopolysaccharides and their potential role in host adaptation.</title>
        <authorList>
            <person name="Wang X."/>
            <person name="Yang F."/>
            <person name="von Bodman S.B."/>
        </authorList>
    </citation>
    <scope>NUCLEOTIDE SEQUENCE [LARGE SCALE GENOMIC DNA]</scope>
    <source>
        <strain evidence="2 3">DC283</strain>
    </source>
</reference>
<evidence type="ECO:0000313" key="2">
    <source>
        <dbReference type="EMBL" id="EHU01178.1"/>
    </source>
</evidence>
<name>H3RC14_PANSE</name>
<organism evidence="2 3">
    <name type="scientific">Pantoea stewartii subsp. stewartii DC283</name>
    <dbReference type="NCBI Taxonomy" id="660596"/>
    <lineage>
        <taxon>Bacteria</taxon>
        <taxon>Pseudomonadati</taxon>
        <taxon>Pseudomonadota</taxon>
        <taxon>Gammaproteobacteria</taxon>
        <taxon>Enterobacterales</taxon>
        <taxon>Erwiniaceae</taxon>
        <taxon>Pantoea</taxon>
    </lineage>
</organism>
<evidence type="ECO:0000313" key="3">
    <source>
        <dbReference type="Proteomes" id="UP000005050"/>
    </source>
</evidence>
<gene>
    <name evidence="2" type="ORF">CKS_4277</name>
    <name evidence="1" type="ORF">DSJ_10885</name>
</gene>
<keyword evidence="4" id="KW-1185">Reference proteome</keyword>